<proteinExistence type="predicted"/>
<dbReference type="RefSeq" id="WP_171687651.1">
    <property type="nucleotide sequence ID" value="NZ_WHNZ01000086.1"/>
</dbReference>
<organism evidence="1 2">
    <name type="scientific">Paenibacillus planticolens</name>
    <dbReference type="NCBI Taxonomy" id="2654976"/>
    <lineage>
        <taxon>Bacteria</taxon>
        <taxon>Bacillati</taxon>
        <taxon>Bacillota</taxon>
        <taxon>Bacilli</taxon>
        <taxon>Bacillales</taxon>
        <taxon>Paenibacillaceae</taxon>
        <taxon>Paenibacillus</taxon>
    </lineage>
</organism>
<dbReference type="Proteomes" id="UP000618579">
    <property type="component" value="Unassembled WGS sequence"/>
</dbReference>
<evidence type="ECO:0000313" key="1">
    <source>
        <dbReference type="EMBL" id="NOV04740.1"/>
    </source>
</evidence>
<accession>A0ABX2A175</accession>
<dbReference type="Pfam" id="PF13561">
    <property type="entry name" value="adh_short_C2"/>
    <property type="match status" value="1"/>
</dbReference>
<dbReference type="InterPro" id="IPR002347">
    <property type="entry name" value="SDR_fam"/>
</dbReference>
<keyword evidence="2" id="KW-1185">Reference proteome</keyword>
<protein>
    <submittedName>
        <fullName evidence="1">SDR family oxidoreductase</fullName>
    </submittedName>
</protein>
<dbReference type="InterPro" id="IPR036291">
    <property type="entry name" value="NAD(P)-bd_dom_sf"/>
</dbReference>
<evidence type="ECO:0000313" key="2">
    <source>
        <dbReference type="Proteomes" id="UP000618579"/>
    </source>
</evidence>
<dbReference type="Gene3D" id="3.40.50.720">
    <property type="entry name" value="NAD(P)-binding Rossmann-like Domain"/>
    <property type="match status" value="1"/>
</dbReference>
<dbReference type="EMBL" id="WHNZ01000086">
    <property type="protein sequence ID" value="NOV04740.1"/>
    <property type="molecule type" value="Genomic_DNA"/>
</dbReference>
<sequence length="44" mass="4692">MGDPKEAAHLALFLASDLARYISGSAITVDVFPNPPFKGFINLS</sequence>
<name>A0ABX2A175_9BACL</name>
<dbReference type="SUPFAM" id="SSF51735">
    <property type="entry name" value="NAD(P)-binding Rossmann-fold domains"/>
    <property type="match status" value="1"/>
</dbReference>
<comment type="caution">
    <text evidence="1">The sequence shown here is derived from an EMBL/GenBank/DDBJ whole genome shotgun (WGS) entry which is preliminary data.</text>
</comment>
<reference evidence="1 2" key="1">
    <citation type="submission" date="2019-10" db="EMBL/GenBank/DDBJ databases">
        <title>Description of Paenibacillus pedi sp. nov.</title>
        <authorList>
            <person name="Carlier A."/>
            <person name="Qi S."/>
        </authorList>
    </citation>
    <scope>NUCLEOTIDE SEQUENCE [LARGE SCALE GENOMIC DNA]</scope>
    <source>
        <strain evidence="1 2">LMG 31457</strain>
    </source>
</reference>
<gene>
    <name evidence="1" type="ORF">GC097_32745</name>
</gene>